<evidence type="ECO:0000313" key="3">
    <source>
        <dbReference type="EMBL" id="MXU89725.1"/>
    </source>
</evidence>
<feature type="chain" id="PRO_5025685161" evidence="2">
    <location>
        <begin position="23"/>
        <end position="110"/>
    </location>
</feature>
<accession>A0A6B0UJC1</accession>
<name>A0A6B0UJC1_IXORI</name>
<dbReference type="EMBL" id="GIFC01007642">
    <property type="protein sequence ID" value="MXU89725.1"/>
    <property type="molecule type" value="Transcribed_RNA"/>
</dbReference>
<organism evidence="3">
    <name type="scientific">Ixodes ricinus</name>
    <name type="common">Common tick</name>
    <name type="synonym">Acarus ricinus</name>
    <dbReference type="NCBI Taxonomy" id="34613"/>
    <lineage>
        <taxon>Eukaryota</taxon>
        <taxon>Metazoa</taxon>
        <taxon>Ecdysozoa</taxon>
        <taxon>Arthropoda</taxon>
        <taxon>Chelicerata</taxon>
        <taxon>Arachnida</taxon>
        <taxon>Acari</taxon>
        <taxon>Parasitiformes</taxon>
        <taxon>Ixodida</taxon>
        <taxon>Ixodoidea</taxon>
        <taxon>Ixodidae</taxon>
        <taxon>Ixodinae</taxon>
        <taxon>Ixodes</taxon>
    </lineage>
</organism>
<evidence type="ECO:0000256" key="2">
    <source>
        <dbReference type="SAM" id="SignalP"/>
    </source>
</evidence>
<sequence>MTTAGWLACRLASSLAPGLASGFATCFASGSSEDHGRVTGGLPCGEAGATEGSGSSTHSPGADSSPSLQLLAVSVDSALSFISDTLGHELLWLGSPLVAASWVDDLVDQR</sequence>
<feature type="compositionally biased region" description="Low complexity" evidence="1">
    <location>
        <begin position="45"/>
        <end position="59"/>
    </location>
</feature>
<dbReference type="AlphaFoldDB" id="A0A6B0UJC1"/>
<reference evidence="3" key="1">
    <citation type="submission" date="2019-12" db="EMBL/GenBank/DDBJ databases">
        <title>An insight into the sialome of adult female Ixodes ricinus ticks feeding for 6 days.</title>
        <authorList>
            <person name="Perner J."/>
            <person name="Ribeiro J.M.C."/>
        </authorList>
    </citation>
    <scope>NUCLEOTIDE SEQUENCE</scope>
    <source>
        <strain evidence="3">Semi-engorged</strain>
        <tissue evidence="3">Salivary glands</tissue>
    </source>
</reference>
<protein>
    <submittedName>
        <fullName evidence="3">Putative secreted protein</fullName>
    </submittedName>
</protein>
<feature type="region of interest" description="Disordered" evidence="1">
    <location>
        <begin position="30"/>
        <end position="65"/>
    </location>
</feature>
<evidence type="ECO:0000256" key="1">
    <source>
        <dbReference type="SAM" id="MobiDB-lite"/>
    </source>
</evidence>
<keyword evidence="2" id="KW-0732">Signal</keyword>
<proteinExistence type="predicted"/>
<feature type="signal peptide" evidence="2">
    <location>
        <begin position="1"/>
        <end position="22"/>
    </location>
</feature>